<name>A0A3B0RWD3_9ZZZZ</name>
<protein>
    <submittedName>
        <fullName evidence="2">Uncharacterized protein</fullName>
    </submittedName>
</protein>
<feature type="region of interest" description="Disordered" evidence="1">
    <location>
        <begin position="176"/>
        <end position="205"/>
    </location>
</feature>
<organism evidence="2">
    <name type="scientific">hydrothermal vent metagenome</name>
    <dbReference type="NCBI Taxonomy" id="652676"/>
    <lineage>
        <taxon>unclassified sequences</taxon>
        <taxon>metagenomes</taxon>
        <taxon>ecological metagenomes</taxon>
    </lineage>
</organism>
<accession>A0A3B0RWD3</accession>
<gene>
    <name evidence="2" type="ORF">MNBD_ALPHA04-172</name>
</gene>
<dbReference type="EMBL" id="UOEF01000234">
    <property type="protein sequence ID" value="VAV96597.1"/>
    <property type="molecule type" value="Genomic_DNA"/>
</dbReference>
<evidence type="ECO:0000313" key="2">
    <source>
        <dbReference type="EMBL" id="VAV96597.1"/>
    </source>
</evidence>
<evidence type="ECO:0000256" key="1">
    <source>
        <dbReference type="SAM" id="MobiDB-lite"/>
    </source>
</evidence>
<feature type="compositionally biased region" description="Low complexity" evidence="1">
    <location>
        <begin position="138"/>
        <end position="147"/>
    </location>
</feature>
<sequence length="755" mass="83799">MAVMSGQAGQMEAQNASIDDMETSLNALLSSEEFAWLNSADFSDEMATDVRYRVDNNGQYELPLEVATPIELSPANLLAGLDFDLREARVLDMVAGNAGTLADQEYALVQSGAGQRPPDMDPNEERDDQEGLDDNDIIDQIPEQPDILGPPQLDDPQPELGGIEADEVLLDGRRRPGVQKKLPDPVTQFNPGAVNAPPPEAFPTDEFPVPDRWRILQTLCPDKRGDQQIFKVFKALRGNCHSTLNPYNQNVLKGDKPIPADKKPSFLKGDDWFFVVNAISDTIIEPRSFPIPVGVQTTERSNSIDVFGRSGSEVYAQTFITGFALIKGSTAYKPPDVEYRLTLATQINHVNVPERRVLFVEPSKTSNRTDYFVGVQEAFFDYHIRNTSSRYDFDSFRIGIQPMQADFRGFLFQDNQLGFRLFGTRDNNRVQYNLGAFVQLEKDTNSGLNDIFQTPRESYIFFANLYRQDLPFVGLTSQISVTYNMNREKSDIEIDDNGFPVRPALIGDLRGRAYDVVYPGYAVDGRIGRINLTGQFYGAFGEDRNSIFTSAPAKIAAYFAAAEASYDVDFLRFRASGLFASGDGNPYNNTEAGFDAIFENPIFAGADTSYWIRQTIPFAGGGRAISINGRNGILNSLRSSKEQGQSNFNNPGTILAGVGVDADVTPDFRLSANANHLWFHKTETLEALRVEGSIPKDIGWDLSLAGIYRPNATQNIVFRLSGAALLPGKGFKDLFDQTDKRKFHYSILFNAIAAF</sequence>
<feature type="region of interest" description="Disordered" evidence="1">
    <location>
        <begin position="112"/>
        <end position="154"/>
    </location>
</feature>
<dbReference type="AlphaFoldDB" id="A0A3B0RWD3"/>
<reference evidence="2" key="1">
    <citation type="submission" date="2018-06" db="EMBL/GenBank/DDBJ databases">
        <authorList>
            <person name="Zhirakovskaya E."/>
        </authorList>
    </citation>
    <scope>NUCLEOTIDE SEQUENCE</scope>
</reference>
<proteinExistence type="predicted"/>
<feature type="compositionally biased region" description="Acidic residues" evidence="1">
    <location>
        <begin position="121"/>
        <end position="137"/>
    </location>
</feature>